<dbReference type="InterPro" id="IPR037883">
    <property type="entry name" value="Knr4/Smi1-like_sf"/>
</dbReference>
<reference evidence="1" key="2">
    <citation type="submission" date="2023-02" db="EMBL/GenBank/DDBJ databases">
        <authorList>
            <person name="Huang Y."/>
            <person name="Zhang Y."/>
            <person name="Zhang T."/>
            <person name="Wang J."/>
        </authorList>
    </citation>
    <scope>NUCLEOTIDE SEQUENCE</scope>
    <source>
        <strain evidence="1">KJ-1</strain>
    </source>
</reference>
<evidence type="ECO:0000313" key="2">
    <source>
        <dbReference type="Proteomes" id="UP001199528"/>
    </source>
</evidence>
<protein>
    <recommendedName>
        <fullName evidence="3">SMI1/KNR4 family protein</fullName>
    </recommendedName>
</protein>
<dbReference type="SUPFAM" id="SSF160631">
    <property type="entry name" value="SMI1/KNR4-like"/>
    <property type="match status" value="1"/>
</dbReference>
<dbReference type="RefSeq" id="WP_272655646.1">
    <property type="nucleotide sequence ID" value="NZ_CP085083.1"/>
</dbReference>
<accession>A0AAJ6NKN6</accession>
<evidence type="ECO:0000313" key="1">
    <source>
        <dbReference type="EMBL" id="WDZ52112.1"/>
    </source>
</evidence>
<sequence>MNIQLLHTELLKHGIQFDTGLTETEIEAIEQLFRFHFPSDLKLFLKYGLPVSENEWKFPRWREALHSDKAKNMLIAQLNGPHEGILFDIKNGFWLDQWGAAPEEISDRLVIFEEQFKAYPKMIPVYSHRYIPSTPLEKGNPIFSIMQTDIIYYGTDLINYFCNEFNLDKTLFDQPQVTPKLIQFWSHLVELNNY</sequence>
<dbReference type="KEGG" id="aviv:LF296_04835"/>
<dbReference type="AlphaFoldDB" id="A0AAJ6NKN6"/>
<dbReference type="Proteomes" id="UP001199528">
    <property type="component" value="Chromosome"/>
</dbReference>
<dbReference type="PANTHER" id="PTHR32011:SF2">
    <property type="entry name" value="OS08G0472400 PROTEIN"/>
    <property type="match status" value="1"/>
</dbReference>
<dbReference type="EMBL" id="CP085083">
    <property type="protein sequence ID" value="WDZ52112.1"/>
    <property type="molecule type" value="Genomic_DNA"/>
</dbReference>
<proteinExistence type="predicted"/>
<organism evidence="1 2">
    <name type="scientific">Acinetobacter vivianii</name>
    <dbReference type="NCBI Taxonomy" id="1776742"/>
    <lineage>
        <taxon>Bacteria</taxon>
        <taxon>Pseudomonadati</taxon>
        <taxon>Pseudomonadota</taxon>
        <taxon>Gammaproteobacteria</taxon>
        <taxon>Moraxellales</taxon>
        <taxon>Moraxellaceae</taxon>
        <taxon>Acinetobacter</taxon>
    </lineage>
</organism>
<reference evidence="1" key="1">
    <citation type="journal article" date="2022" name="Front Environ Sci">
        <title>Complete genome sequence analysis of a novel alkane-degrading bacterial strain, Acinetobacter vivianii KJ-1, and its diesel degradation ability.</title>
        <authorList>
            <person name="Zhang Y."/>
            <person name="Song F."/>
            <person name="Wang J."/>
            <person name="Zhao Q."/>
            <person name="Zheng L."/>
            <person name="Wang Z."/>
            <person name="Zhang X."/>
            <person name="Gao Y."/>
            <person name="Chen G."/>
            <person name="Huang Y."/>
        </authorList>
    </citation>
    <scope>NUCLEOTIDE SEQUENCE</scope>
    <source>
        <strain evidence="1">KJ-1</strain>
    </source>
</reference>
<name>A0AAJ6NKN6_9GAMM</name>
<evidence type="ECO:0008006" key="3">
    <source>
        <dbReference type="Google" id="ProtNLM"/>
    </source>
</evidence>
<dbReference type="PANTHER" id="PTHR32011">
    <property type="entry name" value="OS08G0472400 PROTEIN"/>
    <property type="match status" value="1"/>
</dbReference>
<gene>
    <name evidence="1" type="ORF">LF296_04835</name>
</gene>